<dbReference type="InterPro" id="IPR051681">
    <property type="entry name" value="Ser/Thr_Kinases-Pseudokinases"/>
</dbReference>
<dbReference type="GO" id="GO:0004674">
    <property type="term" value="F:protein serine/threonine kinase activity"/>
    <property type="evidence" value="ECO:0007669"/>
    <property type="project" value="TreeGrafter"/>
</dbReference>
<feature type="region of interest" description="Disordered" evidence="1">
    <location>
        <begin position="1"/>
        <end position="26"/>
    </location>
</feature>
<dbReference type="SMART" id="SM00220">
    <property type="entry name" value="S_TKc"/>
    <property type="match status" value="1"/>
</dbReference>
<dbReference type="GO" id="GO:0005524">
    <property type="term" value="F:ATP binding"/>
    <property type="evidence" value="ECO:0007669"/>
    <property type="project" value="InterPro"/>
</dbReference>
<dbReference type="Gene3D" id="1.10.510.10">
    <property type="entry name" value="Transferase(Phosphotransferase) domain 1"/>
    <property type="match status" value="1"/>
</dbReference>
<dbReference type="InterPro" id="IPR008271">
    <property type="entry name" value="Ser/Thr_kinase_AS"/>
</dbReference>
<dbReference type="InterPro" id="IPR011009">
    <property type="entry name" value="Kinase-like_dom_sf"/>
</dbReference>
<dbReference type="PROSITE" id="PS00108">
    <property type="entry name" value="PROTEIN_KINASE_ST"/>
    <property type="match status" value="1"/>
</dbReference>
<sequence length="309" mass="34841">MDEGRNVDGYREMDTPTTSTTSNRLSSKVSINQRHIDYDFERETKSLFRIPMKDITIAEPLSHGSFGDVYLGFYNNDRVAIKRLSAHRRRHEKERTSFLLEAKLMATLRHDRIIQFIGVAWSDPTDVHVVTEFMDGGDLRTLLQSFDASGRPVGFDACKVQIALHVIEGLAYLHALQPAVLHRDLKSRNVLLSANKLDAKLIDFGVSRPRADSTMTTCVGTLRWMAPEVMVGGRYGESADVFSFGVVLSELDTHQIPYHAEYHSTTKANLFTQKWKHFSTSKRSIFAFGQGIAEGSDGNVVEGEQDEER</sequence>
<evidence type="ECO:0000256" key="1">
    <source>
        <dbReference type="SAM" id="MobiDB-lite"/>
    </source>
</evidence>
<proteinExistence type="predicted"/>
<dbReference type="PRINTS" id="PR00109">
    <property type="entry name" value="TYRKINASE"/>
</dbReference>
<dbReference type="PROSITE" id="PS50011">
    <property type="entry name" value="PROTEIN_KINASE_DOM"/>
    <property type="match status" value="1"/>
</dbReference>
<protein>
    <recommendedName>
        <fullName evidence="2">Protein kinase domain-containing protein</fullName>
    </recommendedName>
</protein>
<dbReference type="PANTHER" id="PTHR44329">
    <property type="entry name" value="SERINE/THREONINE-PROTEIN KINASE TNNI3K-RELATED"/>
    <property type="match status" value="1"/>
</dbReference>
<feature type="compositionally biased region" description="Basic and acidic residues" evidence="1">
    <location>
        <begin position="1"/>
        <end position="14"/>
    </location>
</feature>
<evidence type="ECO:0000259" key="2">
    <source>
        <dbReference type="PROSITE" id="PS50011"/>
    </source>
</evidence>
<feature type="compositionally biased region" description="Polar residues" evidence="1">
    <location>
        <begin position="15"/>
        <end position="26"/>
    </location>
</feature>
<dbReference type="EMBL" id="JAKCXM010000722">
    <property type="protein sequence ID" value="KAJ0392091.1"/>
    <property type="molecule type" value="Genomic_DNA"/>
</dbReference>
<dbReference type="InterPro" id="IPR001245">
    <property type="entry name" value="Ser-Thr/Tyr_kinase_cat_dom"/>
</dbReference>
<dbReference type="Proteomes" id="UP001209570">
    <property type="component" value="Unassembled WGS sequence"/>
</dbReference>
<reference evidence="3" key="1">
    <citation type="submission" date="2021-12" db="EMBL/GenBank/DDBJ databases">
        <title>Prjna785345.</title>
        <authorList>
            <person name="Rujirawat T."/>
            <person name="Krajaejun T."/>
        </authorList>
    </citation>
    <scope>NUCLEOTIDE SEQUENCE</scope>
    <source>
        <strain evidence="3">Pi057C3</strain>
    </source>
</reference>
<dbReference type="SUPFAM" id="SSF56112">
    <property type="entry name" value="Protein kinase-like (PK-like)"/>
    <property type="match status" value="1"/>
</dbReference>
<organism evidence="3 4">
    <name type="scientific">Pythium insidiosum</name>
    <name type="common">Pythiosis disease agent</name>
    <dbReference type="NCBI Taxonomy" id="114742"/>
    <lineage>
        <taxon>Eukaryota</taxon>
        <taxon>Sar</taxon>
        <taxon>Stramenopiles</taxon>
        <taxon>Oomycota</taxon>
        <taxon>Peronosporomycetes</taxon>
        <taxon>Pythiales</taxon>
        <taxon>Pythiaceae</taxon>
        <taxon>Pythium</taxon>
    </lineage>
</organism>
<evidence type="ECO:0000313" key="4">
    <source>
        <dbReference type="Proteomes" id="UP001209570"/>
    </source>
</evidence>
<evidence type="ECO:0000313" key="3">
    <source>
        <dbReference type="EMBL" id="KAJ0392091.1"/>
    </source>
</evidence>
<gene>
    <name evidence="3" type="ORF">P43SY_010521</name>
</gene>
<dbReference type="PANTHER" id="PTHR44329:SF214">
    <property type="entry name" value="PROTEIN KINASE DOMAIN-CONTAINING PROTEIN"/>
    <property type="match status" value="1"/>
</dbReference>
<dbReference type="AlphaFoldDB" id="A0AAD5Q3P3"/>
<comment type="caution">
    <text evidence="3">The sequence shown here is derived from an EMBL/GenBank/DDBJ whole genome shotgun (WGS) entry which is preliminary data.</text>
</comment>
<name>A0AAD5Q3P3_PYTIN</name>
<feature type="domain" description="Protein kinase" evidence="2">
    <location>
        <begin position="55"/>
        <end position="309"/>
    </location>
</feature>
<accession>A0AAD5Q3P3</accession>
<keyword evidence="4" id="KW-1185">Reference proteome</keyword>
<dbReference type="Pfam" id="PF00069">
    <property type="entry name" value="Pkinase"/>
    <property type="match status" value="1"/>
</dbReference>
<dbReference type="InterPro" id="IPR000719">
    <property type="entry name" value="Prot_kinase_dom"/>
</dbReference>